<evidence type="ECO:0000256" key="1">
    <source>
        <dbReference type="SAM" id="Phobius"/>
    </source>
</evidence>
<dbReference type="HOGENOM" id="CLU_1057179_0_0_10"/>
<dbReference type="eggNOG" id="ENOG502ZQAP">
    <property type="taxonomic scope" value="Bacteria"/>
</dbReference>
<gene>
    <name evidence="2" type="ordered locus">Rmar_0612</name>
</gene>
<feature type="transmembrane region" description="Helical" evidence="1">
    <location>
        <begin position="35"/>
        <end position="57"/>
    </location>
</feature>
<evidence type="ECO:0000313" key="3">
    <source>
        <dbReference type="Proteomes" id="UP000002221"/>
    </source>
</evidence>
<name>D0MFI5_RHOM4</name>
<proteinExistence type="predicted"/>
<keyword evidence="1" id="KW-1133">Transmembrane helix</keyword>
<dbReference type="Proteomes" id="UP000002221">
    <property type="component" value="Chromosome"/>
</dbReference>
<reference evidence="2 3" key="1">
    <citation type="journal article" date="2009" name="Stand. Genomic Sci.">
        <title>Complete genome sequence of Rhodothermus marinus type strain (R-10).</title>
        <authorList>
            <person name="Nolan M."/>
            <person name="Tindall B.J."/>
            <person name="Pomrenke H."/>
            <person name="Lapidus A."/>
            <person name="Copeland A."/>
            <person name="Glavina Del Rio T."/>
            <person name="Lucas S."/>
            <person name="Chen F."/>
            <person name="Tice H."/>
            <person name="Cheng J.F."/>
            <person name="Saunders E."/>
            <person name="Han C."/>
            <person name="Bruce D."/>
            <person name="Goodwin L."/>
            <person name="Chain P."/>
            <person name="Pitluck S."/>
            <person name="Ovchinikova G."/>
            <person name="Pati A."/>
            <person name="Ivanova N."/>
            <person name="Mavromatis K."/>
            <person name="Chen A."/>
            <person name="Palaniappan K."/>
            <person name="Land M."/>
            <person name="Hauser L."/>
            <person name="Chang Y.J."/>
            <person name="Jeffries C.D."/>
            <person name="Brettin T."/>
            <person name="Goker M."/>
            <person name="Bristow J."/>
            <person name="Eisen J.A."/>
            <person name="Markowitz V."/>
            <person name="Hugenholtz P."/>
            <person name="Kyrpides N.C."/>
            <person name="Klenk H.P."/>
            <person name="Detter J.C."/>
        </authorList>
    </citation>
    <scope>NUCLEOTIDE SEQUENCE [LARGE SCALE GENOMIC DNA]</scope>
    <source>
        <strain evidence="3">ATCC 43812 / DSM 4252 / R-10</strain>
    </source>
</reference>
<dbReference type="KEGG" id="rmr:Rmar_0612"/>
<keyword evidence="1" id="KW-0812">Transmembrane</keyword>
<accession>D0MFI5</accession>
<dbReference type="EMBL" id="CP001807">
    <property type="protein sequence ID" value="ACY47512.1"/>
    <property type="molecule type" value="Genomic_DNA"/>
</dbReference>
<protein>
    <submittedName>
        <fullName evidence="2">Uncharacterized protein</fullName>
    </submittedName>
</protein>
<evidence type="ECO:0000313" key="2">
    <source>
        <dbReference type="EMBL" id="ACY47512.1"/>
    </source>
</evidence>
<keyword evidence="3" id="KW-1185">Reference proteome</keyword>
<sequence length="263" mass="30042">MIARKSYEQPMKTQVTERLRRLRELSRQVLGQRSFWIRALLLPGLVLLLLVVLPVLLAQTPVPSSRTGDGTIDSLRLLQAFLQQRLEMARSRQVGLVVDLPARRLTLEIAGLPVREVSIQRLRVPTTLRKMEATAHPFVWRAYRASIPRYPITEVEAPDDTLEAQQRPPILPPREDSGGVWVYLAFDRGLELWLLSPPTSLSERLERWFFVGRTHLWREARLVAALLQGDATIPMPVMLELPPGDIRAVFRALPDSARLALRY</sequence>
<keyword evidence="1" id="KW-0472">Membrane</keyword>
<dbReference type="STRING" id="518766.Rmar_0612"/>
<dbReference type="AlphaFoldDB" id="D0MFI5"/>
<organism evidence="2 3">
    <name type="scientific">Rhodothermus marinus (strain ATCC 43812 / DSM 4252 / R-10)</name>
    <name type="common">Rhodothermus obamensis</name>
    <dbReference type="NCBI Taxonomy" id="518766"/>
    <lineage>
        <taxon>Bacteria</taxon>
        <taxon>Pseudomonadati</taxon>
        <taxon>Rhodothermota</taxon>
        <taxon>Rhodothermia</taxon>
        <taxon>Rhodothermales</taxon>
        <taxon>Rhodothermaceae</taxon>
        <taxon>Rhodothermus</taxon>
    </lineage>
</organism>